<keyword evidence="1" id="KW-0597">Phosphoprotein</keyword>
<feature type="domain" description="HPt" evidence="2">
    <location>
        <begin position="22"/>
        <end position="124"/>
    </location>
</feature>
<dbReference type="InterPro" id="IPR036641">
    <property type="entry name" value="HPT_dom_sf"/>
</dbReference>
<gene>
    <name evidence="3" type="ORF">FO440_12815</name>
</gene>
<evidence type="ECO:0000259" key="2">
    <source>
        <dbReference type="PROSITE" id="PS50894"/>
    </source>
</evidence>
<reference evidence="3 4" key="1">
    <citation type="submission" date="2019-07" db="EMBL/GenBank/DDBJ databases">
        <authorList>
            <person name="Huq M.A."/>
        </authorList>
    </citation>
    <scope>NUCLEOTIDE SEQUENCE [LARGE SCALE GENOMIC DNA]</scope>
    <source>
        <strain evidence="3 4">MAH-19</strain>
    </source>
</reference>
<sequence>MQIDLTNLDLDLTLLNEIADGSDEFIVESIGMFLDQAPDTLQGIANGLENSDWPAAGGAAHKLKATLGFFGMLNSQALLAQIESSCKTGSPDVEELTAKLEQANALITASSAALSKIKEEAAANL</sequence>
<dbReference type="SUPFAM" id="SSF47226">
    <property type="entry name" value="Histidine-containing phosphotransfer domain, HPT domain"/>
    <property type="match status" value="1"/>
</dbReference>
<evidence type="ECO:0000313" key="4">
    <source>
        <dbReference type="Proteomes" id="UP000318733"/>
    </source>
</evidence>
<dbReference type="PROSITE" id="PS50894">
    <property type="entry name" value="HPT"/>
    <property type="match status" value="1"/>
</dbReference>
<dbReference type="RefSeq" id="WP_144248663.1">
    <property type="nucleotide sequence ID" value="NZ_VLPK01000002.1"/>
</dbReference>
<proteinExistence type="predicted"/>
<evidence type="ECO:0000256" key="1">
    <source>
        <dbReference type="PROSITE-ProRule" id="PRU00110"/>
    </source>
</evidence>
<evidence type="ECO:0000313" key="3">
    <source>
        <dbReference type="EMBL" id="TSJ40625.1"/>
    </source>
</evidence>
<dbReference type="EMBL" id="VLPK01000002">
    <property type="protein sequence ID" value="TSJ40625.1"/>
    <property type="molecule type" value="Genomic_DNA"/>
</dbReference>
<protein>
    <submittedName>
        <fullName evidence="3">Hpt domain-containing protein</fullName>
    </submittedName>
</protein>
<dbReference type="GO" id="GO:0000160">
    <property type="term" value="P:phosphorelay signal transduction system"/>
    <property type="evidence" value="ECO:0007669"/>
    <property type="project" value="InterPro"/>
</dbReference>
<accession>A0A556MLA1</accession>
<dbReference type="Proteomes" id="UP000318733">
    <property type="component" value="Unassembled WGS sequence"/>
</dbReference>
<dbReference type="AlphaFoldDB" id="A0A556MLA1"/>
<comment type="caution">
    <text evidence="3">The sequence shown here is derived from an EMBL/GenBank/DDBJ whole genome shotgun (WGS) entry which is preliminary data.</text>
</comment>
<dbReference type="Pfam" id="PF01627">
    <property type="entry name" value="Hpt"/>
    <property type="match status" value="1"/>
</dbReference>
<dbReference type="OrthoDB" id="982275at2"/>
<dbReference type="GO" id="GO:0004672">
    <property type="term" value="F:protein kinase activity"/>
    <property type="evidence" value="ECO:0007669"/>
    <property type="project" value="UniProtKB-ARBA"/>
</dbReference>
<organism evidence="3 4">
    <name type="scientific">Mucilaginibacter corticis</name>
    <dbReference type="NCBI Taxonomy" id="2597670"/>
    <lineage>
        <taxon>Bacteria</taxon>
        <taxon>Pseudomonadati</taxon>
        <taxon>Bacteroidota</taxon>
        <taxon>Sphingobacteriia</taxon>
        <taxon>Sphingobacteriales</taxon>
        <taxon>Sphingobacteriaceae</taxon>
        <taxon>Mucilaginibacter</taxon>
    </lineage>
</organism>
<keyword evidence="4" id="KW-1185">Reference proteome</keyword>
<feature type="modified residue" description="Phosphohistidine" evidence="1">
    <location>
        <position position="61"/>
    </location>
</feature>
<name>A0A556MLA1_9SPHI</name>
<dbReference type="InterPro" id="IPR008207">
    <property type="entry name" value="Sig_transdc_His_kin_Hpt_dom"/>
</dbReference>
<dbReference type="Gene3D" id="1.20.120.160">
    <property type="entry name" value="HPT domain"/>
    <property type="match status" value="1"/>
</dbReference>